<dbReference type="EMBL" id="DTBE01000055">
    <property type="protein sequence ID" value="HGQ59471.1"/>
    <property type="molecule type" value="Genomic_DNA"/>
</dbReference>
<evidence type="ECO:0000313" key="1">
    <source>
        <dbReference type="EMBL" id="HGQ59471.1"/>
    </source>
</evidence>
<proteinExistence type="predicted"/>
<sequence>MDRERFKPTKFLILVFFLTLSLIVALLTPKITVKMIHPVELGLGDLIVNYEATNGGFVINITNKYSGRVCITSISCRNRVLVLLNNTCIDRNEYLVLNLNNTVDCPYLNIRYTIGNRNLSKIVFIRNLVMSKFDLEESIEMNETNTTS</sequence>
<organism evidence="2">
    <name type="scientific">Staphylothermus marinus</name>
    <dbReference type="NCBI Taxonomy" id="2280"/>
    <lineage>
        <taxon>Archaea</taxon>
        <taxon>Thermoproteota</taxon>
        <taxon>Thermoprotei</taxon>
        <taxon>Desulfurococcales</taxon>
        <taxon>Desulfurococcaceae</taxon>
        <taxon>Staphylothermus</taxon>
    </lineage>
</organism>
<comment type="caution">
    <text evidence="2">The sequence shown here is derived from an EMBL/GenBank/DDBJ whole genome shotgun (WGS) entry which is preliminary data.</text>
</comment>
<gene>
    <name evidence="1" type="ORF">ENU09_01955</name>
    <name evidence="2" type="ORF">ENU20_00155</name>
</gene>
<protein>
    <submittedName>
        <fullName evidence="2">Uncharacterized protein</fullName>
    </submittedName>
</protein>
<reference evidence="2" key="1">
    <citation type="journal article" date="2020" name="mSystems">
        <title>Genome- and Community-Level Interaction Insights into Carbon Utilization and Element Cycling Functions of Hydrothermarchaeota in Hydrothermal Sediment.</title>
        <authorList>
            <person name="Zhou Z."/>
            <person name="Liu Y."/>
            <person name="Xu W."/>
            <person name="Pan J."/>
            <person name="Luo Z.H."/>
            <person name="Li M."/>
        </authorList>
    </citation>
    <scope>NUCLEOTIDE SEQUENCE [LARGE SCALE GENOMIC DNA]</scope>
    <source>
        <strain evidence="1">SpSt-638</strain>
        <strain evidence="2">SpSt-648</strain>
    </source>
</reference>
<evidence type="ECO:0000313" key="2">
    <source>
        <dbReference type="EMBL" id="HGQ73486.1"/>
    </source>
</evidence>
<name>A0A7C4JKN6_STAMA</name>
<dbReference type="EMBL" id="DTBP01000004">
    <property type="protein sequence ID" value="HGQ73486.1"/>
    <property type="molecule type" value="Genomic_DNA"/>
</dbReference>
<dbReference type="AlphaFoldDB" id="A0A7C4JKN6"/>
<accession>A0A7C4JKN6</accession>